<proteinExistence type="predicted"/>
<name>A0A8S3QUI1_MYTED</name>
<dbReference type="OrthoDB" id="6196156at2759"/>
<keyword evidence="2" id="KW-1185">Reference proteome</keyword>
<evidence type="ECO:0000313" key="2">
    <source>
        <dbReference type="Proteomes" id="UP000683360"/>
    </source>
</evidence>
<accession>A0A8S3QUI1</accession>
<organism evidence="1 2">
    <name type="scientific">Mytilus edulis</name>
    <name type="common">Blue mussel</name>
    <dbReference type="NCBI Taxonomy" id="6550"/>
    <lineage>
        <taxon>Eukaryota</taxon>
        <taxon>Metazoa</taxon>
        <taxon>Spiralia</taxon>
        <taxon>Lophotrochozoa</taxon>
        <taxon>Mollusca</taxon>
        <taxon>Bivalvia</taxon>
        <taxon>Autobranchia</taxon>
        <taxon>Pteriomorphia</taxon>
        <taxon>Mytilida</taxon>
        <taxon>Mytiloidea</taxon>
        <taxon>Mytilidae</taxon>
        <taxon>Mytilinae</taxon>
        <taxon>Mytilus</taxon>
    </lineage>
</organism>
<evidence type="ECO:0000313" key="1">
    <source>
        <dbReference type="EMBL" id="CAG2198754.1"/>
    </source>
</evidence>
<dbReference type="AlphaFoldDB" id="A0A8S3QUI1"/>
<gene>
    <name evidence="1" type="ORF">MEDL_13469</name>
</gene>
<dbReference type="Proteomes" id="UP000683360">
    <property type="component" value="Unassembled WGS sequence"/>
</dbReference>
<sequence length="276" mass="32103">MFVMEDNDIKDIAVAQYECFGIVIPNVLLQQYIERLFDNLTSMYNMHYLNDVDNRPLMNVLFRRAVRCHMRQLQTEKIASIIQTAGDVFLNTMFVKTDNDIDVNTEKGYKCFSIVIPDDLLQQYIIKWFGDLTTSISVKDDITENKLLGNVAFRNAVRNHMNQLTTKQIALIFQTAGNDFFNTMFVRSENNIKDKVENRHECFGIVIPDDLVQQYIIKWFDQLATSGSVRDAFNENRPLINGTFRCEVRNHMNQQTTEQIASIIRRSGNDFLIQCL</sequence>
<comment type="caution">
    <text evidence="1">The sequence shown here is derived from an EMBL/GenBank/DDBJ whole genome shotgun (WGS) entry which is preliminary data.</text>
</comment>
<dbReference type="EMBL" id="CAJPWZ010000697">
    <property type="protein sequence ID" value="CAG2198754.1"/>
    <property type="molecule type" value="Genomic_DNA"/>
</dbReference>
<reference evidence="1" key="1">
    <citation type="submission" date="2021-03" db="EMBL/GenBank/DDBJ databases">
        <authorList>
            <person name="Bekaert M."/>
        </authorList>
    </citation>
    <scope>NUCLEOTIDE SEQUENCE</scope>
</reference>
<protein>
    <submittedName>
        <fullName evidence="1">Uncharacterized protein</fullName>
    </submittedName>
</protein>